<name>A0ABV2ASP2_9EUKA</name>
<reference evidence="2 3" key="1">
    <citation type="journal article" date="2024" name="BMC Biol.">
        <title>Comparative genomics of Ascetosporea gives new insight into the evolutionary basis for animal parasitism in Rhizaria.</title>
        <authorList>
            <person name="Hiltunen Thoren M."/>
            <person name="Onut-Brannstrom I."/>
            <person name="Alfjorden A."/>
            <person name="Peckova H."/>
            <person name="Swords F."/>
            <person name="Hooper C."/>
            <person name="Holzer A.S."/>
            <person name="Bass D."/>
            <person name="Burki F."/>
        </authorList>
    </citation>
    <scope>NUCLEOTIDE SEQUENCE [LARGE SCALE GENOMIC DNA]</scope>
    <source>
        <strain evidence="2">20-A016</strain>
    </source>
</reference>
<protein>
    <submittedName>
        <fullName evidence="2">Uncharacterized protein</fullName>
    </submittedName>
</protein>
<comment type="caution">
    <text evidence="2">The sequence shown here is derived from an EMBL/GenBank/DDBJ whole genome shotgun (WGS) entry which is preliminary data.</text>
</comment>
<evidence type="ECO:0000313" key="3">
    <source>
        <dbReference type="Proteomes" id="UP001439008"/>
    </source>
</evidence>
<evidence type="ECO:0000256" key="1">
    <source>
        <dbReference type="SAM" id="Phobius"/>
    </source>
</evidence>
<dbReference type="Proteomes" id="UP001439008">
    <property type="component" value="Unassembled WGS sequence"/>
</dbReference>
<gene>
    <name evidence="2" type="ORF">MHBO_004213</name>
</gene>
<keyword evidence="1" id="KW-0472">Membrane</keyword>
<sequence>MTSSVVSSLGSELTPFSSVAVHRILFPLSGFWTLFIINTLLPDPVTTNRGSVIAAPSTVHVNVTGRPVVGTDVDAAVQVRLCCLWLIRFPCKLITGSVGGPNSQIKYLHYESTTFS</sequence>
<feature type="transmembrane region" description="Helical" evidence="1">
    <location>
        <begin position="20"/>
        <end position="41"/>
    </location>
</feature>
<organism evidence="2 3">
    <name type="scientific">Bonamia ostreae</name>
    <dbReference type="NCBI Taxonomy" id="126728"/>
    <lineage>
        <taxon>Eukaryota</taxon>
        <taxon>Sar</taxon>
        <taxon>Rhizaria</taxon>
        <taxon>Endomyxa</taxon>
        <taxon>Ascetosporea</taxon>
        <taxon>Haplosporida</taxon>
        <taxon>Bonamia</taxon>
    </lineage>
</organism>
<evidence type="ECO:0000313" key="2">
    <source>
        <dbReference type="EMBL" id="MES1922690.1"/>
    </source>
</evidence>
<keyword evidence="1" id="KW-1133">Transmembrane helix</keyword>
<proteinExistence type="predicted"/>
<keyword evidence="3" id="KW-1185">Reference proteome</keyword>
<dbReference type="EMBL" id="JBDODL010003438">
    <property type="protein sequence ID" value="MES1922690.1"/>
    <property type="molecule type" value="Genomic_DNA"/>
</dbReference>
<keyword evidence="1" id="KW-0812">Transmembrane</keyword>
<accession>A0ABV2ASP2</accession>